<sequence>KFMNHNHHVLTMPVYCMPHKKLITSVNTSNWTFLSLVLAVYLHVIAGLSTKEANATLATMKKILENLNSNHDQQSKFKYPVNIRTALSLLGIDP</sequence>
<organism evidence="2 3">
    <name type="scientific">Puccinia sorghi</name>
    <dbReference type="NCBI Taxonomy" id="27349"/>
    <lineage>
        <taxon>Eukaryota</taxon>
        <taxon>Fungi</taxon>
        <taxon>Dikarya</taxon>
        <taxon>Basidiomycota</taxon>
        <taxon>Pucciniomycotina</taxon>
        <taxon>Pucciniomycetes</taxon>
        <taxon>Pucciniales</taxon>
        <taxon>Pucciniaceae</taxon>
        <taxon>Puccinia</taxon>
    </lineage>
</organism>
<feature type="non-terminal residue" evidence="2">
    <location>
        <position position="94"/>
    </location>
</feature>
<keyword evidence="1" id="KW-0812">Transmembrane</keyword>
<accession>A0A0L6VTA9</accession>
<dbReference type="OrthoDB" id="10419544at2759"/>
<comment type="caution">
    <text evidence="2">The sequence shown here is derived from an EMBL/GenBank/DDBJ whole genome shotgun (WGS) entry which is preliminary data.</text>
</comment>
<evidence type="ECO:0000313" key="2">
    <source>
        <dbReference type="EMBL" id="KNZ63934.1"/>
    </source>
</evidence>
<name>A0A0L6VTA9_9BASI</name>
<keyword evidence="1" id="KW-0472">Membrane</keyword>
<dbReference type="EMBL" id="LAVV01000922">
    <property type="protein sequence ID" value="KNZ63934.1"/>
    <property type="molecule type" value="Genomic_DNA"/>
</dbReference>
<dbReference type="VEuPathDB" id="FungiDB:VP01_10830g1"/>
<feature type="non-terminal residue" evidence="2">
    <location>
        <position position="1"/>
    </location>
</feature>
<dbReference type="AlphaFoldDB" id="A0A0L6VTA9"/>
<feature type="transmembrane region" description="Helical" evidence="1">
    <location>
        <begin position="31"/>
        <end position="50"/>
    </location>
</feature>
<protein>
    <submittedName>
        <fullName evidence="2">Uncharacterized protein</fullName>
    </submittedName>
</protein>
<dbReference type="Proteomes" id="UP000037035">
    <property type="component" value="Unassembled WGS sequence"/>
</dbReference>
<keyword evidence="1" id="KW-1133">Transmembrane helix</keyword>
<reference evidence="2 3" key="1">
    <citation type="submission" date="2015-08" db="EMBL/GenBank/DDBJ databases">
        <title>Next Generation Sequencing and Analysis of the Genome of Puccinia sorghi L Schw, the Causal Agent of Maize Common Rust.</title>
        <authorList>
            <person name="Rochi L."/>
            <person name="Burguener G."/>
            <person name="Darino M."/>
            <person name="Turjanski A."/>
            <person name="Kreff E."/>
            <person name="Dieguez M.J."/>
            <person name="Sacco F."/>
        </authorList>
    </citation>
    <scope>NUCLEOTIDE SEQUENCE [LARGE SCALE GENOMIC DNA]</scope>
    <source>
        <strain evidence="2 3">RO10H11247</strain>
    </source>
</reference>
<gene>
    <name evidence="2" type="ORF">VP01_10830g1</name>
</gene>
<proteinExistence type="predicted"/>
<evidence type="ECO:0000256" key="1">
    <source>
        <dbReference type="SAM" id="Phobius"/>
    </source>
</evidence>
<evidence type="ECO:0000313" key="3">
    <source>
        <dbReference type="Proteomes" id="UP000037035"/>
    </source>
</evidence>
<keyword evidence="3" id="KW-1185">Reference proteome</keyword>